<dbReference type="Pfam" id="PF06985">
    <property type="entry name" value="HET"/>
    <property type="match status" value="1"/>
</dbReference>
<dbReference type="InterPro" id="IPR052895">
    <property type="entry name" value="HetReg/Transcr_Mod"/>
</dbReference>
<dbReference type="InParanoid" id="A0A0C3CEG5"/>
<name>A0A0C3CEG5_OIDMZ</name>
<organism evidence="2 3">
    <name type="scientific">Oidiodendron maius (strain Zn)</name>
    <dbReference type="NCBI Taxonomy" id="913774"/>
    <lineage>
        <taxon>Eukaryota</taxon>
        <taxon>Fungi</taxon>
        <taxon>Dikarya</taxon>
        <taxon>Ascomycota</taxon>
        <taxon>Pezizomycotina</taxon>
        <taxon>Leotiomycetes</taxon>
        <taxon>Leotiomycetes incertae sedis</taxon>
        <taxon>Myxotrichaceae</taxon>
        <taxon>Oidiodendron</taxon>
    </lineage>
</organism>
<dbReference type="PANTHER" id="PTHR24148:SF73">
    <property type="entry name" value="HET DOMAIN PROTEIN (AFU_ORTHOLOGUE AFUA_8G01020)"/>
    <property type="match status" value="1"/>
</dbReference>
<dbReference type="AlphaFoldDB" id="A0A0C3CEG5"/>
<reference evidence="2 3" key="1">
    <citation type="submission" date="2014-04" db="EMBL/GenBank/DDBJ databases">
        <authorList>
            <consortium name="DOE Joint Genome Institute"/>
            <person name="Kuo A."/>
            <person name="Martino E."/>
            <person name="Perotto S."/>
            <person name="Kohler A."/>
            <person name="Nagy L.G."/>
            <person name="Floudas D."/>
            <person name="Copeland A."/>
            <person name="Barry K.W."/>
            <person name="Cichocki N."/>
            <person name="Veneault-Fourrey C."/>
            <person name="LaButti K."/>
            <person name="Lindquist E.A."/>
            <person name="Lipzen A."/>
            <person name="Lundell T."/>
            <person name="Morin E."/>
            <person name="Murat C."/>
            <person name="Sun H."/>
            <person name="Tunlid A."/>
            <person name="Henrissat B."/>
            <person name="Grigoriev I.V."/>
            <person name="Hibbett D.S."/>
            <person name="Martin F."/>
            <person name="Nordberg H.P."/>
            <person name="Cantor M.N."/>
            <person name="Hua S.X."/>
        </authorList>
    </citation>
    <scope>NUCLEOTIDE SEQUENCE [LARGE SCALE GENOMIC DNA]</scope>
    <source>
        <strain evidence="2 3">Zn</strain>
    </source>
</reference>
<dbReference type="PANTHER" id="PTHR24148">
    <property type="entry name" value="ANKYRIN REPEAT DOMAIN-CONTAINING PROTEIN 39 HOMOLOG-RELATED"/>
    <property type="match status" value="1"/>
</dbReference>
<gene>
    <name evidence="2" type="ORF">OIDMADRAFT_89642</name>
</gene>
<proteinExistence type="predicted"/>
<feature type="domain" description="Heterokaryon incompatibility" evidence="1">
    <location>
        <begin position="41"/>
        <end position="170"/>
    </location>
</feature>
<accession>A0A0C3CEG5</accession>
<reference evidence="3" key="2">
    <citation type="submission" date="2015-01" db="EMBL/GenBank/DDBJ databases">
        <title>Evolutionary Origins and Diversification of the Mycorrhizal Mutualists.</title>
        <authorList>
            <consortium name="DOE Joint Genome Institute"/>
            <consortium name="Mycorrhizal Genomics Consortium"/>
            <person name="Kohler A."/>
            <person name="Kuo A."/>
            <person name="Nagy L.G."/>
            <person name="Floudas D."/>
            <person name="Copeland A."/>
            <person name="Barry K.W."/>
            <person name="Cichocki N."/>
            <person name="Veneault-Fourrey C."/>
            <person name="LaButti K."/>
            <person name="Lindquist E.A."/>
            <person name="Lipzen A."/>
            <person name="Lundell T."/>
            <person name="Morin E."/>
            <person name="Murat C."/>
            <person name="Riley R."/>
            <person name="Ohm R."/>
            <person name="Sun H."/>
            <person name="Tunlid A."/>
            <person name="Henrissat B."/>
            <person name="Grigoriev I.V."/>
            <person name="Hibbett D.S."/>
            <person name="Martin F."/>
        </authorList>
    </citation>
    <scope>NUCLEOTIDE SEQUENCE [LARGE SCALE GENOMIC DNA]</scope>
    <source>
        <strain evidence="3">Zn</strain>
    </source>
</reference>
<feature type="non-terminal residue" evidence="2">
    <location>
        <position position="173"/>
    </location>
</feature>
<dbReference type="EMBL" id="KN832882">
    <property type="protein sequence ID" value="KIM97328.1"/>
    <property type="molecule type" value="Genomic_DNA"/>
</dbReference>
<feature type="non-terminal residue" evidence="2">
    <location>
        <position position="1"/>
    </location>
</feature>
<sequence length="173" mass="20506">YSPLNPDQLRLVALQPGHKHDSIECKIECATFKFAKEKYKYKALSYMWGSPDKLRPISINGDTFHVRENLWWALYHLRSTGYVVMLWIDALCINQADIDERNSQVRQMDRIYTDAEEVIIWVGRESSKDKNALKYLQEIFKKGRIPDSFNPEISIFCMRPYWTRLWIVQEAVL</sequence>
<dbReference type="InterPro" id="IPR010730">
    <property type="entry name" value="HET"/>
</dbReference>
<dbReference type="HOGENOM" id="CLU_004184_6_0_1"/>
<dbReference type="Proteomes" id="UP000054321">
    <property type="component" value="Unassembled WGS sequence"/>
</dbReference>
<protein>
    <recommendedName>
        <fullName evidence="1">Heterokaryon incompatibility domain-containing protein</fullName>
    </recommendedName>
</protein>
<evidence type="ECO:0000313" key="2">
    <source>
        <dbReference type="EMBL" id="KIM97328.1"/>
    </source>
</evidence>
<dbReference type="STRING" id="913774.A0A0C3CEG5"/>
<dbReference type="OrthoDB" id="3598674at2759"/>
<evidence type="ECO:0000313" key="3">
    <source>
        <dbReference type="Proteomes" id="UP000054321"/>
    </source>
</evidence>
<keyword evidence="3" id="KW-1185">Reference proteome</keyword>
<evidence type="ECO:0000259" key="1">
    <source>
        <dbReference type="Pfam" id="PF06985"/>
    </source>
</evidence>